<evidence type="ECO:0000313" key="1">
    <source>
        <dbReference type="EMBL" id="OAF66500.1"/>
    </source>
</evidence>
<dbReference type="AlphaFoldDB" id="A0A177AXB3"/>
<feature type="non-terminal residue" evidence="1">
    <location>
        <position position="1"/>
    </location>
</feature>
<protein>
    <submittedName>
        <fullName evidence="1">Uncharacterized protein</fullName>
    </submittedName>
</protein>
<proteinExistence type="predicted"/>
<accession>A0A177AXB3</accession>
<name>A0A177AXB3_9BILA</name>
<sequence>KMECDDLLFYNIYSQKYHEKTLSFRNQNLLSKVPKTFARDLGASHDSTKECLALMIQKIEGAEYSDLYEYCLEKIKKLHSE</sequence>
<comment type="caution">
    <text evidence="1">The sequence shown here is derived from an EMBL/GenBank/DDBJ whole genome shotgun (WGS) entry which is preliminary data.</text>
</comment>
<reference evidence="1 2" key="1">
    <citation type="submission" date="2016-04" db="EMBL/GenBank/DDBJ databases">
        <title>The genome of Intoshia linei affirms orthonectids as highly simplified spiralians.</title>
        <authorList>
            <person name="Mikhailov K.V."/>
            <person name="Slusarev G.S."/>
            <person name="Nikitin M.A."/>
            <person name="Logacheva M.D."/>
            <person name="Penin A."/>
            <person name="Aleoshin V."/>
            <person name="Panchin Y.V."/>
        </authorList>
    </citation>
    <scope>NUCLEOTIDE SEQUENCE [LARGE SCALE GENOMIC DNA]</scope>
    <source>
        <strain evidence="1">Intl2013</strain>
        <tissue evidence="1">Whole animal</tissue>
    </source>
</reference>
<dbReference type="Proteomes" id="UP000078046">
    <property type="component" value="Unassembled WGS sequence"/>
</dbReference>
<gene>
    <name evidence="1" type="ORF">A3Q56_05781</name>
</gene>
<dbReference type="EMBL" id="LWCA01000914">
    <property type="protein sequence ID" value="OAF66500.1"/>
    <property type="molecule type" value="Genomic_DNA"/>
</dbReference>
<evidence type="ECO:0000313" key="2">
    <source>
        <dbReference type="Proteomes" id="UP000078046"/>
    </source>
</evidence>
<organism evidence="1 2">
    <name type="scientific">Intoshia linei</name>
    <dbReference type="NCBI Taxonomy" id="1819745"/>
    <lineage>
        <taxon>Eukaryota</taxon>
        <taxon>Metazoa</taxon>
        <taxon>Spiralia</taxon>
        <taxon>Lophotrochozoa</taxon>
        <taxon>Mesozoa</taxon>
        <taxon>Orthonectida</taxon>
        <taxon>Rhopaluridae</taxon>
        <taxon>Intoshia</taxon>
    </lineage>
</organism>
<keyword evidence="2" id="KW-1185">Reference proteome</keyword>